<dbReference type="EMBL" id="CP063196">
    <property type="protein sequence ID" value="UOE20656.1"/>
    <property type="molecule type" value="Genomic_DNA"/>
</dbReference>
<dbReference type="PANTHER" id="PTHR43781:SF1">
    <property type="entry name" value="SACCHAROPINE DEHYDROGENASE"/>
    <property type="match status" value="1"/>
</dbReference>
<dbReference type="SUPFAM" id="SSF51735">
    <property type="entry name" value="NAD(P)-binding Rossmann-fold domains"/>
    <property type="match status" value="1"/>
</dbReference>
<reference evidence="2" key="1">
    <citation type="submission" date="2020-10" db="EMBL/GenBank/DDBJ databases">
        <title>De novo genome project of the cellulose decomposer Thermobifida halotolerans type strain.</title>
        <authorList>
            <person name="Nagy I."/>
            <person name="Horvath B."/>
            <person name="Kukolya J."/>
            <person name="Nagy I."/>
            <person name="Orsini M."/>
        </authorList>
    </citation>
    <scope>NUCLEOTIDE SEQUENCE</scope>
    <source>
        <strain evidence="2">DSM 44931</strain>
    </source>
</reference>
<dbReference type="Pfam" id="PF03435">
    <property type="entry name" value="Sacchrp_dh_NADP"/>
    <property type="match status" value="1"/>
</dbReference>
<keyword evidence="3" id="KW-1185">Reference proteome</keyword>
<dbReference type="InterPro" id="IPR036291">
    <property type="entry name" value="NAD(P)-bd_dom_sf"/>
</dbReference>
<feature type="domain" description="Saccharopine dehydrogenase NADP binding" evidence="1">
    <location>
        <begin position="9"/>
        <end position="106"/>
    </location>
</feature>
<dbReference type="AlphaFoldDB" id="A0AA97LZ41"/>
<proteinExistence type="predicted"/>
<evidence type="ECO:0000313" key="3">
    <source>
        <dbReference type="Proteomes" id="UP000265719"/>
    </source>
</evidence>
<dbReference type="PANTHER" id="PTHR43781">
    <property type="entry name" value="SACCHAROPINE DEHYDROGENASE"/>
    <property type="match status" value="1"/>
</dbReference>
<sequence length="382" mass="39836">MTAADQPLVGLVGASGAVGAQAARALYGLGRTRLRLGGRRAAPLRALAAELGAQVEARPVDVDDAAALADFCSGCAVVVNCAGPSYRIVDRVARAALAAGADYVDVTGDAPVHDRLCRDGLAQRRTAVLSAGLLPGLSALLPRWAARGRLERITAYSGGLERCTEAAAADLLLSLPGSAQEAAVFGEPLAVWRAGRRVPRALRARDGVRAPFFPEEAFVQPFLTGEAQRLAATLGLRELRWHTVHPGPRTRAVLTGAAGRADGAAPETAARLRAAADLDLAGRTPYYLLVYLLTERVEGTPRERVLVVRTADSYRLSGHVAAAAAHEVLRGAVAPGPHYACDVLDPDTTVRLLFDDARAGTLHLLDGAAAADPAAEVEEGAL</sequence>
<dbReference type="Gene3D" id="3.40.50.720">
    <property type="entry name" value="NAD(P)-binding Rossmann-like Domain"/>
    <property type="match status" value="1"/>
</dbReference>
<dbReference type="Proteomes" id="UP000265719">
    <property type="component" value="Chromosome"/>
</dbReference>
<organism evidence="2 3">
    <name type="scientific">Thermobifida halotolerans</name>
    <dbReference type="NCBI Taxonomy" id="483545"/>
    <lineage>
        <taxon>Bacteria</taxon>
        <taxon>Bacillati</taxon>
        <taxon>Actinomycetota</taxon>
        <taxon>Actinomycetes</taxon>
        <taxon>Streptosporangiales</taxon>
        <taxon>Nocardiopsidaceae</taxon>
        <taxon>Thermobifida</taxon>
    </lineage>
</organism>
<dbReference type="InterPro" id="IPR005097">
    <property type="entry name" value="Sacchrp_dh_NADP-bd"/>
</dbReference>
<evidence type="ECO:0000313" key="2">
    <source>
        <dbReference type="EMBL" id="UOE20656.1"/>
    </source>
</evidence>
<name>A0AA97LZ41_9ACTN</name>
<evidence type="ECO:0000259" key="1">
    <source>
        <dbReference type="Pfam" id="PF03435"/>
    </source>
</evidence>
<protein>
    <submittedName>
        <fullName evidence="2">Saccharopine dehydrogenase NADP-binding domain-containing protein</fullName>
    </submittedName>
</protein>
<dbReference type="RefSeq" id="WP_068692054.1">
    <property type="nucleotide sequence ID" value="NZ_CP063196.1"/>
</dbReference>
<accession>A0AA97LZ41</accession>
<gene>
    <name evidence="2" type="ORF">NI17_005440</name>
</gene>
<dbReference type="KEGG" id="thao:NI17_005440"/>